<keyword evidence="2" id="KW-1185">Reference proteome</keyword>
<protein>
    <recommendedName>
        <fullName evidence="3">Translation elongation factor EFTu-like domain-containing protein</fullName>
    </recommendedName>
</protein>
<dbReference type="Proteomes" id="UP001181355">
    <property type="component" value="Chromosome"/>
</dbReference>
<dbReference type="InterPro" id="IPR009000">
    <property type="entry name" value="Transl_B-barrel_sf"/>
</dbReference>
<dbReference type="RefSeq" id="WP_309481202.1">
    <property type="nucleotide sequence ID" value="NZ_CP133720.1"/>
</dbReference>
<organism evidence="1 2">
    <name type="scientific">Undibacterium cyanobacteriorum</name>
    <dbReference type="NCBI Taxonomy" id="3073561"/>
    <lineage>
        <taxon>Bacteria</taxon>
        <taxon>Pseudomonadati</taxon>
        <taxon>Pseudomonadota</taxon>
        <taxon>Betaproteobacteria</taxon>
        <taxon>Burkholderiales</taxon>
        <taxon>Oxalobacteraceae</taxon>
        <taxon>Undibacterium</taxon>
    </lineage>
</organism>
<evidence type="ECO:0000313" key="2">
    <source>
        <dbReference type="Proteomes" id="UP001181355"/>
    </source>
</evidence>
<dbReference type="SUPFAM" id="SSF50447">
    <property type="entry name" value="Translation proteins"/>
    <property type="match status" value="1"/>
</dbReference>
<gene>
    <name evidence="1" type="ORF">RF679_13735</name>
</gene>
<reference evidence="1" key="1">
    <citation type="submission" date="2023-09" db="EMBL/GenBank/DDBJ databases">
        <title>Undibacterium sp. 20NA77.5 isolated from freshwater.</title>
        <authorList>
            <person name="Le V."/>
            <person name="Ko S.-R."/>
            <person name="Ahn C.-Y."/>
            <person name="Oh H.-M."/>
        </authorList>
    </citation>
    <scope>NUCLEOTIDE SEQUENCE</scope>
    <source>
        <strain evidence="1">20NA77.5</strain>
    </source>
</reference>
<accession>A0ABY9RHE1</accession>
<dbReference type="EMBL" id="CP133720">
    <property type="protein sequence ID" value="WMW79707.1"/>
    <property type="molecule type" value="Genomic_DNA"/>
</dbReference>
<evidence type="ECO:0000313" key="1">
    <source>
        <dbReference type="EMBL" id="WMW79707.1"/>
    </source>
</evidence>
<name>A0ABY9RHE1_9BURK</name>
<sequence length="99" mass="10914">MAKFEVREVFRLPQRGELVIAGKITEGTVQVGMSAYVWLDGGLYWDLPVRSIEFLDRVSVGESLISLVCRENTEYDAELCSELCPIGSIIDVTDASSAV</sequence>
<evidence type="ECO:0008006" key="3">
    <source>
        <dbReference type="Google" id="ProtNLM"/>
    </source>
</evidence>
<proteinExistence type="predicted"/>